<feature type="domain" description="Flavodoxin-like" evidence="16">
    <location>
        <begin position="416"/>
        <end position="559"/>
    </location>
</feature>
<evidence type="ECO:0000313" key="19">
    <source>
        <dbReference type="Proteomes" id="UP000663826"/>
    </source>
</evidence>
<evidence type="ECO:0000256" key="12">
    <source>
        <dbReference type="ARBA" id="ARBA00023002"/>
    </source>
</evidence>
<keyword evidence="11" id="KW-0521">NADP</keyword>
<evidence type="ECO:0000256" key="7">
    <source>
        <dbReference type="ARBA" id="ARBA00022630"/>
    </source>
</evidence>
<dbReference type="Pfam" id="PF00258">
    <property type="entry name" value="Flavodoxin_1"/>
    <property type="match status" value="1"/>
</dbReference>
<gene>
    <name evidence="18" type="ORF">RDB_LOCUS56651</name>
</gene>
<dbReference type="GO" id="GO:0020037">
    <property type="term" value="F:heme binding"/>
    <property type="evidence" value="ECO:0007669"/>
    <property type="project" value="InterPro"/>
</dbReference>
<evidence type="ECO:0000256" key="13">
    <source>
        <dbReference type="ARBA" id="ARBA00023004"/>
    </source>
</evidence>
<comment type="similarity">
    <text evidence="4">In the N-terminal section; belongs to the cytochrome P450 family.</text>
</comment>
<dbReference type="Gene3D" id="1.10.630.10">
    <property type="entry name" value="Cytochrome P450"/>
    <property type="match status" value="1"/>
</dbReference>
<feature type="domain" description="FAD-binding FR-type" evidence="17">
    <location>
        <begin position="588"/>
        <end position="807"/>
    </location>
</feature>
<dbReference type="Gene3D" id="3.40.50.360">
    <property type="match status" value="1"/>
</dbReference>
<dbReference type="InterPro" id="IPR003097">
    <property type="entry name" value="CysJ-like_FAD-binding"/>
</dbReference>
<evidence type="ECO:0000256" key="9">
    <source>
        <dbReference type="ARBA" id="ARBA00022723"/>
    </source>
</evidence>
<dbReference type="SUPFAM" id="SSF48264">
    <property type="entry name" value="Cytochrome P450"/>
    <property type="match status" value="1"/>
</dbReference>
<proteinExistence type="inferred from homology"/>
<dbReference type="InterPro" id="IPR001128">
    <property type="entry name" value="Cyt_P450"/>
</dbReference>
<dbReference type="GO" id="GO:0010181">
    <property type="term" value="F:FMN binding"/>
    <property type="evidence" value="ECO:0007669"/>
    <property type="project" value="InterPro"/>
</dbReference>
<organism evidence="18 19">
    <name type="scientific">Rhizoctonia solani</name>
    <dbReference type="NCBI Taxonomy" id="456999"/>
    <lineage>
        <taxon>Eukaryota</taxon>
        <taxon>Fungi</taxon>
        <taxon>Dikarya</taxon>
        <taxon>Basidiomycota</taxon>
        <taxon>Agaricomycotina</taxon>
        <taxon>Agaricomycetes</taxon>
        <taxon>Cantharellales</taxon>
        <taxon>Ceratobasidiaceae</taxon>
        <taxon>Rhizoctonia</taxon>
    </lineage>
</organism>
<dbReference type="PROSITE" id="PS50902">
    <property type="entry name" value="FLAVODOXIN_LIKE"/>
    <property type="match status" value="1"/>
</dbReference>
<keyword evidence="6" id="KW-0349">Heme</keyword>
<dbReference type="GO" id="GO:0070330">
    <property type="term" value="F:aromatase activity"/>
    <property type="evidence" value="ECO:0007669"/>
    <property type="project" value="InterPro"/>
</dbReference>
<keyword evidence="5" id="KW-0813">Transport</keyword>
<evidence type="ECO:0000256" key="6">
    <source>
        <dbReference type="ARBA" id="ARBA00022617"/>
    </source>
</evidence>
<dbReference type="SUPFAM" id="SSF52343">
    <property type="entry name" value="Ferredoxin reductase-like, C-terminal NADP-linked domain"/>
    <property type="match status" value="1"/>
</dbReference>
<evidence type="ECO:0000256" key="15">
    <source>
        <dbReference type="ARBA" id="ARBA00049342"/>
    </source>
</evidence>
<keyword evidence="14" id="KW-0503">Monooxygenase</keyword>
<name>A0A8H2XIC1_9AGAM</name>
<evidence type="ECO:0000256" key="3">
    <source>
        <dbReference type="ARBA" id="ARBA00001974"/>
    </source>
</evidence>
<dbReference type="GO" id="GO:0005506">
    <property type="term" value="F:iron ion binding"/>
    <property type="evidence" value="ECO:0007669"/>
    <property type="project" value="InterPro"/>
</dbReference>
<dbReference type="EMBL" id="CAJMWQ010000998">
    <property type="protein sequence ID" value="CAE6427303.1"/>
    <property type="molecule type" value="Genomic_DNA"/>
</dbReference>
<dbReference type="InterPro" id="IPR001094">
    <property type="entry name" value="Flavdoxin-like"/>
</dbReference>
<dbReference type="GO" id="GO:0005829">
    <property type="term" value="C:cytosol"/>
    <property type="evidence" value="ECO:0007669"/>
    <property type="project" value="TreeGrafter"/>
</dbReference>
<keyword evidence="7" id="KW-0285">Flavoprotein</keyword>
<keyword evidence="10" id="KW-0274">FAD</keyword>
<keyword evidence="13" id="KW-0408">Iron</keyword>
<dbReference type="InterPro" id="IPR036396">
    <property type="entry name" value="Cyt_P450_sf"/>
</dbReference>
<comment type="caution">
    <text evidence="18">The sequence shown here is derived from an EMBL/GenBank/DDBJ whole genome shotgun (WGS) entry which is preliminary data.</text>
</comment>
<comment type="cofactor">
    <cofactor evidence="3">
        <name>FAD</name>
        <dbReference type="ChEBI" id="CHEBI:57692"/>
    </cofactor>
</comment>
<dbReference type="InterPro" id="IPR001433">
    <property type="entry name" value="OxRdtase_FAD/NAD-bd"/>
</dbReference>
<comment type="cofactor">
    <cofactor evidence="1">
        <name>FMN</name>
        <dbReference type="ChEBI" id="CHEBI:58210"/>
    </cofactor>
</comment>
<dbReference type="Pfam" id="PF00667">
    <property type="entry name" value="FAD_binding_1"/>
    <property type="match status" value="1"/>
</dbReference>
<dbReference type="SUPFAM" id="SSF52218">
    <property type="entry name" value="Flavoproteins"/>
    <property type="match status" value="1"/>
</dbReference>
<evidence type="ECO:0000256" key="5">
    <source>
        <dbReference type="ARBA" id="ARBA00022448"/>
    </source>
</evidence>
<dbReference type="PRINTS" id="PR00369">
    <property type="entry name" value="FLAVODOXIN"/>
</dbReference>
<dbReference type="Proteomes" id="UP000663826">
    <property type="component" value="Unassembled WGS sequence"/>
</dbReference>
<evidence type="ECO:0000256" key="1">
    <source>
        <dbReference type="ARBA" id="ARBA00001917"/>
    </source>
</evidence>
<comment type="catalytic activity">
    <reaction evidence="15">
        <text>2 oxidized [cytochrome P450] + NADPH = 2 reduced [cytochrome P450] + NADP(+) + H(+)</text>
        <dbReference type="Rhea" id="RHEA:24040"/>
        <dbReference type="Rhea" id="RHEA-COMP:14627"/>
        <dbReference type="Rhea" id="RHEA-COMP:14628"/>
        <dbReference type="ChEBI" id="CHEBI:15378"/>
        <dbReference type="ChEBI" id="CHEBI:55376"/>
        <dbReference type="ChEBI" id="CHEBI:57783"/>
        <dbReference type="ChEBI" id="CHEBI:58349"/>
        <dbReference type="ChEBI" id="CHEBI:60344"/>
        <dbReference type="EC" id="1.6.2.4"/>
    </reaction>
</comment>
<sequence>MTTPIPHPARIPFLGNINLIDFELPIKSVELLAKQYGEIFGLEIMGEKSVFICSVKLAQEVLDESRFHKHIESSGEELRTLGRDALFTARHGEPSWGVAHRILMPAFGPLTIKAMFDDMVDVASQLVLKWERFGQHHDIDPTDDFTRLTFDTIALCGFNYRLNSFYTESEHPFVKAMGEFLTESRMRTMKPSIMKALPLAANIKYEENMKTMISLASNIVEDRKTNPIEKKDLLNAMLLGRDPQTGEGLSDENITAQLITFLVAGHETTSGMLSFAMGHIIKHPEVYSKIRQEVDAVLGGDPIRPEHLGKLTYINAVLRETLRVTPSISEIAVTCDKDEVISDGKYLIKAGTVVAVSAAIIGKDPAVWGEDNPCSRPRLSTLKECWMANLRRSRYVHACVTQTTSAESNINSGLQLHVFYGSNTGSCEGFAQQVASRAAAKGACFRAVIGTLNSMANRIPTKGPVIIITASFEGEPADNAAHFVQSLTSTADVSDLQDVSYAVFGAGNRDWAHTYQRIPRLIDQTLHKKGAKRLLELGEADAGGDVFSESFDDWEEKLWAALSRANTAGVEVELLGSPNDRAATLRQPDSRLGLVVENRLLTAPHAPAKRHIEFELPEGMTYRAGDYLTILPLNPPEYVRRVLSRFRVSSEQQIVINAASPTTLPAGKQVSLVEVLTGFVEIGQPATKRNIGTLLEFAKRPSDRSALESLLADSTQAQSRSMLDLLEQHPEIDLPLGVFIASLPSMRLRQYSISSSPLSDPSRVTLTVSVVSRGQFLGVASNFLGHLRKGDRVQMAVRGSGKGFHPPGDPKVAMVMFAAGSGIAPFRGFIEERAVQARAGREVGKCVLFFGCRRPDEDYVYGDGELEEWSKAGVVDVRPAFSRATEKSGGSKYVQDRVWADRATVREAFEKGAKFYTCGGSNVASGIREVCIRIIAEGKCEEREAEEYFNQGIREVCIRIIAEGKCEEREAEEYFKQIQNERYATDVFG</sequence>
<evidence type="ECO:0000256" key="8">
    <source>
        <dbReference type="ARBA" id="ARBA00022643"/>
    </source>
</evidence>
<dbReference type="GO" id="GO:0003958">
    <property type="term" value="F:NADPH-hemoprotein reductase activity"/>
    <property type="evidence" value="ECO:0007669"/>
    <property type="project" value="UniProtKB-EC"/>
</dbReference>
<reference evidence="18" key="1">
    <citation type="submission" date="2021-01" db="EMBL/GenBank/DDBJ databases">
        <authorList>
            <person name="Kaushik A."/>
        </authorList>
    </citation>
    <scope>NUCLEOTIDE SEQUENCE</scope>
    <source>
        <strain evidence="18">AG1-1B</strain>
    </source>
</reference>
<evidence type="ECO:0000313" key="18">
    <source>
        <dbReference type="EMBL" id="CAE6427303.1"/>
    </source>
</evidence>
<dbReference type="PIRSF" id="PIRSF000209">
    <property type="entry name" value="Bifunctional_P450_P450R"/>
    <property type="match status" value="1"/>
</dbReference>
<evidence type="ECO:0000259" key="16">
    <source>
        <dbReference type="PROSITE" id="PS50902"/>
    </source>
</evidence>
<comment type="cofactor">
    <cofactor evidence="2">
        <name>heme</name>
        <dbReference type="ChEBI" id="CHEBI:30413"/>
    </cofactor>
</comment>
<dbReference type="InterPro" id="IPR023173">
    <property type="entry name" value="NADPH_Cyt_P450_Rdtase_alpha"/>
</dbReference>
<dbReference type="Gene3D" id="3.40.50.80">
    <property type="entry name" value="Nucleotide-binding domain of ferredoxin-NADP reductase (FNR) module"/>
    <property type="match status" value="1"/>
</dbReference>
<keyword evidence="8" id="KW-0288">FMN</keyword>
<evidence type="ECO:0000256" key="11">
    <source>
        <dbReference type="ARBA" id="ARBA00022857"/>
    </source>
</evidence>
<dbReference type="InterPro" id="IPR008254">
    <property type="entry name" value="Flavodoxin/NO_synth"/>
</dbReference>
<dbReference type="PANTHER" id="PTHR19384:SF127">
    <property type="entry name" value="BIFUNCTIONAL CYTOCHROME P450_NADPH--P450 REDUCTASE"/>
    <property type="match status" value="1"/>
</dbReference>
<dbReference type="InterPro" id="IPR039261">
    <property type="entry name" value="FNR_nucleotide-bd"/>
</dbReference>
<dbReference type="AlphaFoldDB" id="A0A8H2XIC1"/>
<dbReference type="Gene3D" id="1.20.990.10">
    <property type="entry name" value="NADPH-cytochrome p450 Reductase, Chain A, domain 3"/>
    <property type="match status" value="1"/>
</dbReference>
<dbReference type="CDD" id="cd06206">
    <property type="entry name" value="bifunctional_CYPOR"/>
    <property type="match status" value="1"/>
</dbReference>
<dbReference type="PRINTS" id="PR00371">
    <property type="entry name" value="FPNCR"/>
</dbReference>
<evidence type="ECO:0000256" key="4">
    <source>
        <dbReference type="ARBA" id="ARBA00010018"/>
    </source>
</evidence>
<dbReference type="Gene3D" id="2.40.30.10">
    <property type="entry name" value="Translation factors"/>
    <property type="match status" value="1"/>
</dbReference>
<dbReference type="InterPro" id="IPR029039">
    <property type="entry name" value="Flavoprotein-like_sf"/>
</dbReference>
<dbReference type="SUPFAM" id="SSF63380">
    <property type="entry name" value="Riboflavin synthase domain-like"/>
    <property type="match status" value="1"/>
</dbReference>
<dbReference type="PROSITE" id="PS51384">
    <property type="entry name" value="FAD_FR"/>
    <property type="match status" value="1"/>
</dbReference>
<evidence type="ECO:0000256" key="2">
    <source>
        <dbReference type="ARBA" id="ARBA00001971"/>
    </source>
</evidence>
<keyword evidence="9" id="KW-0479">Metal-binding</keyword>
<dbReference type="Pfam" id="PF00175">
    <property type="entry name" value="NAD_binding_1"/>
    <property type="match status" value="1"/>
</dbReference>
<dbReference type="InterPro" id="IPR017938">
    <property type="entry name" value="Riboflavin_synthase-like_b-brl"/>
</dbReference>
<dbReference type="InterPro" id="IPR023206">
    <property type="entry name" value="Bifunctional_P450_P450_red"/>
</dbReference>
<keyword evidence="12" id="KW-0560">Oxidoreductase</keyword>
<dbReference type="PANTHER" id="PTHR19384">
    <property type="entry name" value="NITRIC OXIDE SYNTHASE-RELATED"/>
    <property type="match status" value="1"/>
</dbReference>
<accession>A0A8H2XIC1</accession>
<dbReference type="Pfam" id="PF00067">
    <property type="entry name" value="p450"/>
    <property type="match status" value="1"/>
</dbReference>
<dbReference type="GO" id="GO:0050660">
    <property type="term" value="F:flavin adenine dinucleotide binding"/>
    <property type="evidence" value="ECO:0007669"/>
    <property type="project" value="TreeGrafter"/>
</dbReference>
<evidence type="ECO:0000259" key="17">
    <source>
        <dbReference type="PROSITE" id="PS51384"/>
    </source>
</evidence>
<protein>
    <recommendedName>
        <fullName evidence="20">NADPH-ferrihemoprotein reductase</fullName>
    </recommendedName>
</protein>
<evidence type="ECO:0000256" key="14">
    <source>
        <dbReference type="ARBA" id="ARBA00023033"/>
    </source>
</evidence>
<dbReference type="InterPro" id="IPR001709">
    <property type="entry name" value="Flavoprot_Pyr_Nucl_cyt_Rdtase"/>
</dbReference>
<dbReference type="FunFam" id="1.10.630.10:FF:000040">
    <property type="entry name" value="Bifunctional cytochrome P450/NADPH--P450 reductase"/>
    <property type="match status" value="1"/>
</dbReference>
<evidence type="ECO:0000256" key="10">
    <source>
        <dbReference type="ARBA" id="ARBA00022827"/>
    </source>
</evidence>
<dbReference type="InterPro" id="IPR017927">
    <property type="entry name" value="FAD-bd_FR_type"/>
</dbReference>
<evidence type="ECO:0008006" key="20">
    <source>
        <dbReference type="Google" id="ProtNLM"/>
    </source>
</evidence>